<dbReference type="PANTHER" id="PTHR43142:SF1">
    <property type="entry name" value="CARBOXYLIC ESTER HYDROLASE"/>
    <property type="match status" value="1"/>
</dbReference>
<dbReference type="Gene3D" id="3.40.50.1820">
    <property type="entry name" value="alpha/beta hydrolase"/>
    <property type="match status" value="1"/>
</dbReference>
<dbReference type="Pfam" id="PF00135">
    <property type="entry name" value="COesterase"/>
    <property type="match status" value="2"/>
</dbReference>
<keyword evidence="3 6" id="KW-0378">Hydrolase</keyword>
<evidence type="ECO:0000256" key="2">
    <source>
        <dbReference type="ARBA" id="ARBA00022487"/>
    </source>
</evidence>
<dbReference type="SUPFAM" id="SSF53474">
    <property type="entry name" value="alpha/beta-Hydrolases"/>
    <property type="match status" value="1"/>
</dbReference>
<dbReference type="InterPro" id="IPR019826">
    <property type="entry name" value="Carboxylesterase_B_AS"/>
</dbReference>
<dbReference type="HOGENOM" id="CLU_006586_13_2_1"/>
<keyword evidence="6" id="KW-0732">Signal</keyword>
<dbReference type="InterPro" id="IPR002018">
    <property type="entry name" value="CarbesteraseB"/>
</dbReference>
<gene>
    <name evidence="8" type="primary">Dsim\GD23616</name>
    <name evidence="8" type="ORF">Dsim_GD23616</name>
</gene>
<dbReference type="Proteomes" id="UP000000304">
    <property type="component" value="Chromosome 2L"/>
</dbReference>
<dbReference type="PROSITE" id="PS00122">
    <property type="entry name" value="CARBOXYLESTERASE_B_1"/>
    <property type="match status" value="1"/>
</dbReference>
<dbReference type="PhylomeDB" id="B4Q7U2"/>
<evidence type="ECO:0000259" key="7">
    <source>
        <dbReference type="Pfam" id="PF00135"/>
    </source>
</evidence>
<dbReference type="PANTHER" id="PTHR43142">
    <property type="entry name" value="CARBOXYLIC ESTER HYDROLASE"/>
    <property type="match status" value="1"/>
</dbReference>
<sequence>MPRFFQLTWALLLILIGFTTAVTFIGDDPVVELSLGRIQGDTMQSFRNKTIYAFRGIRYAQSPVGQLRFANPVQETSWGDEVFKATSDSLVCPQPGVVSFMSEDCLKLNVFTKSFEEKFPVMVYIHGGANVLGSGHSSYEAGPQYLLDQDVVFVAFNYRLGALGFLSTNSSETKGNFGFLDQVMALEWVRDHISHFGGDPELVTIFGMSAGSMAVSLHLASPLSAGLFHRAILMSGSATNHFDIDNIFWTRKLARELGCPLYDPKDVVECLRNETWTRIVEVCKAWETYQLVNMKWNYEIDGHFLPNHPTELIKEGNFNKVPLLISYTANEFDYNANGCTIGEKLKDFYLGDNTTEINSENIGKFGQVFSDAYIGHGVHRLVQLASHFTPVYYMRMDYVGDQSLSAPLNGENKPVGVGHADDLHYVMPGYWYGALMSANDSDVFMMERLTSWFSHFAKTGTPLNSTDIWPPCNSTVWKMLYNGVVTQVGSPGYSNRYAVWDELFPTHARGGGAAWKLSFAVAVATGVASRLIGKLM</sequence>
<evidence type="ECO:0000256" key="3">
    <source>
        <dbReference type="ARBA" id="ARBA00022801"/>
    </source>
</evidence>
<dbReference type="ESTHER" id="drosi-b4q7u2">
    <property type="family name" value="Carb_B_Arthropoda"/>
</dbReference>
<dbReference type="STRING" id="7240.B4Q7U2"/>
<feature type="domain" description="Carboxylesterase type B" evidence="7">
    <location>
        <begin position="27"/>
        <end position="337"/>
    </location>
</feature>
<evidence type="ECO:0000256" key="4">
    <source>
        <dbReference type="ARBA" id="ARBA00023157"/>
    </source>
</evidence>
<evidence type="ECO:0000313" key="9">
    <source>
        <dbReference type="Proteomes" id="UP000000304"/>
    </source>
</evidence>
<evidence type="ECO:0000256" key="1">
    <source>
        <dbReference type="ARBA" id="ARBA00005964"/>
    </source>
</evidence>
<evidence type="ECO:0000256" key="6">
    <source>
        <dbReference type="RuleBase" id="RU361235"/>
    </source>
</evidence>
<reference evidence="8 9" key="1">
    <citation type="journal article" date="2007" name="Nature">
        <title>Evolution of genes and genomes on the Drosophila phylogeny.</title>
        <authorList>
            <consortium name="Drosophila 12 Genomes Consortium"/>
            <person name="Clark A.G."/>
            <person name="Eisen M.B."/>
            <person name="Smith D.R."/>
            <person name="Bergman C.M."/>
            <person name="Oliver B."/>
            <person name="Markow T.A."/>
            <person name="Kaufman T.C."/>
            <person name="Kellis M."/>
            <person name="Gelbart W."/>
            <person name="Iyer V.N."/>
            <person name="Pollard D.A."/>
            <person name="Sackton T.B."/>
            <person name="Larracuente A.M."/>
            <person name="Singh N.D."/>
            <person name="Abad J.P."/>
            <person name="Abt D.N."/>
            <person name="Adryan B."/>
            <person name="Aguade M."/>
            <person name="Akashi H."/>
            <person name="Anderson W.W."/>
            <person name="Aquadro C.F."/>
            <person name="Ardell D.H."/>
            <person name="Arguello R."/>
            <person name="Artieri C.G."/>
            <person name="Barbash D.A."/>
            <person name="Barker D."/>
            <person name="Barsanti P."/>
            <person name="Batterham P."/>
            <person name="Batzoglou S."/>
            <person name="Begun D."/>
            <person name="Bhutkar A."/>
            <person name="Blanco E."/>
            <person name="Bosak S.A."/>
            <person name="Bradley R.K."/>
            <person name="Brand A.D."/>
            <person name="Brent M.R."/>
            <person name="Brooks A.N."/>
            <person name="Brown R.H."/>
            <person name="Butlin R.K."/>
            <person name="Caggese C."/>
            <person name="Calvi B.R."/>
            <person name="Bernardo de Carvalho A."/>
            <person name="Caspi A."/>
            <person name="Castrezana S."/>
            <person name="Celniker S.E."/>
            <person name="Chang J.L."/>
            <person name="Chapple C."/>
            <person name="Chatterji S."/>
            <person name="Chinwalla A."/>
            <person name="Civetta A."/>
            <person name="Clifton S.W."/>
            <person name="Comeron J.M."/>
            <person name="Costello J.C."/>
            <person name="Coyne J.A."/>
            <person name="Daub J."/>
            <person name="David R.G."/>
            <person name="Delcher A.L."/>
            <person name="Delehaunty K."/>
            <person name="Do C.B."/>
            <person name="Ebling H."/>
            <person name="Edwards K."/>
            <person name="Eickbush T."/>
            <person name="Evans J.D."/>
            <person name="Filipski A."/>
            <person name="Findeiss S."/>
            <person name="Freyhult E."/>
            <person name="Fulton L."/>
            <person name="Fulton R."/>
            <person name="Garcia A.C."/>
            <person name="Gardiner A."/>
            <person name="Garfield D.A."/>
            <person name="Garvin B.E."/>
            <person name="Gibson G."/>
            <person name="Gilbert D."/>
            <person name="Gnerre S."/>
            <person name="Godfrey J."/>
            <person name="Good R."/>
            <person name="Gotea V."/>
            <person name="Gravely B."/>
            <person name="Greenberg A.J."/>
            <person name="Griffiths-Jones S."/>
            <person name="Gross S."/>
            <person name="Guigo R."/>
            <person name="Gustafson E.A."/>
            <person name="Haerty W."/>
            <person name="Hahn M.W."/>
            <person name="Halligan D.L."/>
            <person name="Halpern A.L."/>
            <person name="Halter G.M."/>
            <person name="Han M.V."/>
            <person name="Heger A."/>
            <person name="Hillier L."/>
            <person name="Hinrichs A.S."/>
            <person name="Holmes I."/>
            <person name="Hoskins R.A."/>
            <person name="Hubisz M.J."/>
            <person name="Hultmark D."/>
            <person name="Huntley M.A."/>
            <person name="Jaffe D.B."/>
            <person name="Jagadeeshan S."/>
            <person name="Jeck W.R."/>
            <person name="Johnson J."/>
            <person name="Jones C.D."/>
            <person name="Jordan W.C."/>
            <person name="Karpen G.H."/>
            <person name="Kataoka E."/>
            <person name="Keightley P.D."/>
            <person name="Kheradpour P."/>
            <person name="Kirkness E.F."/>
            <person name="Koerich L.B."/>
            <person name="Kristiansen K."/>
            <person name="Kudrna D."/>
            <person name="Kulathinal R.J."/>
            <person name="Kumar S."/>
            <person name="Kwok R."/>
            <person name="Lander E."/>
            <person name="Langley C.H."/>
            <person name="Lapoint R."/>
            <person name="Lazzaro B.P."/>
            <person name="Lee S.J."/>
            <person name="Levesque L."/>
            <person name="Li R."/>
            <person name="Lin C.F."/>
            <person name="Lin M.F."/>
            <person name="Lindblad-Toh K."/>
            <person name="Llopart A."/>
            <person name="Long M."/>
            <person name="Low L."/>
            <person name="Lozovsky E."/>
            <person name="Lu J."/>
            <person name="Luo M."/>
            <person name="Machado C.A."/>
            <person name="Makalowski W."/>
            <person name="Marzo M."/>
            <person name="Matsuda M."/>
            <person name="Matzkin L."/>
            <person name="McAllister B."/>
            <person name="McBride C.S."/>
            <person name="McKernan B."/>
            <person name="McKernan K."/>
            <person name="Mendez-Lago M."/>
            <person name="Minx P."/>
            <person name="Mollenhauer M.U."/>
            <person name="Montooth K."/>
            <person name="Mount S.M."/>
            <person name="Mu X."/>
            <person name="Myers E."/>
            <person name="Negre B."/>
            <person name="Newfeld S."/>
            <person name="Nielsen R."/>
            <person name="Noor M.A."/>
            <person name="O'Grady P."/>
            <person name="Pachter L."/>
            <person name="Papaceit M."/>
            <person name="Parisi M.J."/>
            <person name="Parisi M."/>
            <person name="Parts L."/>
            <person name="Pedersen J.S."/>
            <person name="Pesole G."/>
            <person name="Phillippy A.M."/>
            <person name="Ponting C.P."/>
            <person name="Pop M."/>
            <person name="Porcelli D."/>
            <person name="Powell J.R."/>
            <person name="Prohaska S."/>
            <person name="Pruitt K."/>
            <person name="Puig M."/>
            <person name="Quesneville H."/>
            <person name="Ram K.R."/>
            <person name="Rand D."/>
            <person name="Rasmussen M.D."/>
            <person name="Reed L.K."/>
            <person name="Reenan R."/>
            <person name="Reily A."/>
            <person name="Remington K.A."/>
            <person name="Rieger T.T."/>
            <person name="Ritchie M.G."/>
            <person name="Robin C."/>
            <person name="Rogers Y.H."/>
            <person name="Rohde C."/>
            <person name="Rozas J."/>
            <person name="Rubenfield M.J."/>
            <person name="Ruiz A."/>
            <person name="Russo S."/>
            <person name="Salzberg S.L."/>
            <person name="Sanchez-Gracia A."/>
            <person name="Saranga D.J."/>
            <person name="Sato H."/>
            <person name="Schaeffer S.W."/>
            <person name="Schatz M.C."/>
            <person name="Schlenke T."/>
            <person name="Schwartz R."/>
            <person name="Segarra C."/>
            <person name="Singh R.S."/>
            <person name="Sirot L."/>
            <person name="Sirota M."/>
            <person name="Sisneros N.B."/>
            <person name="Smith C.D."/>
            <person name="Smith T.F."/>
            <person name="Spieth J."/>
            <person name="Stage D.E."/>
            <person name="Stark A."/>
            <person name="Stephan W."/>
            <person name="Strausberg R.L."/>
            <person name="Strempel S."/>
            <person name="Sturgill D."/>
            <person name="Sutton G."/>
            <person name="Sutton G.G."/>
            <person name="Tao W."/>
            <person name="Teichmann S."/>
            <person name="Tobari Y.N."/>
            <person name="Tomimura Y."/>
            <person name="Tsolas J.M."/>
            <person name="Valente V.L."/>
            <person name="Venter E."/>
            <person name="Venter J.C."/>
            <person name="Vicario S."/>
            <person name="Vieira F.G."/>
            <person name="Vilella A.J."/>
            <person name="Villasante A."/>
            <person name="Walenz B."/>
            <person name="Wang J."/>
            <person name="Wasserman M."/>
            <person name="Watts T."/>
            <person name="Wilson D."/>
            <person name="Wilson R.K."/>
            <person name="Wing R.A."/>
            <person name="Wolfner M.F."/>
            <person name="Wong A."/>
            <person name="Wong G.K."/>
            <person name="Wu C.I."/>
            <person name="Wu G."/>
            <person name="Yamamoto D."/>
            <person name="Yang H.P."/>
            <person name="Yang S.P."/>
            <person name="Yorke J.A."/>
            <person name="Yoshida K."/>
            <person name="Zdobnov E."/>
            <person name="Zhang P."/>
            <person name="Zhang Y."/>
            <person name="Zimin A.V."/>
            <person name="Baldwin J."/>
            <person name="Abdouelleil A."/>
            <person name="Abdulkadir J."/>
            <person name="Abebe A."/>
            <person name="Abera B."/>
            <person name="Abreu J."/>
            <person name="Acer S.C."/>
            <person name="Aftuck L."/>
            <person name="Alexander A."/>
            <person name="An P."/>
            <person name="Anderson E."/>
            <person name="Anderson S."/>
            <person name="Arachi H."/>
            <person name="Azer M."/>
            <person name="Bachantsang P."/>
            <person name="Barry A."/>
            <person name="Bayul T."/>
            <person name="Berlin A."/>
            <person name="Bessette D."/>
            <person name="Bloom T."/>
            <person name="Blye J."/>
            <person name="Boguslavskiy L."/>
            <person name="Bonnet C."/>
            <person name="Boukhgalter B."/>
            <person name="Bourzgui I."/>
            <person name="Brown A."/>
            <person name="Cahill P."/>
            <person name="Channer S."/>
            <person name="Cheshatsang Y."/>
            <person name="Chuda L."/>
            <person name="Citroen M."/>
            <person name="Collymore A."/>
            <person name="Cooke P."/>
            <person name="Costello M."/>
            <person name="D'Aco K."/>
            <person name="Daza R."/>
            <person name="De Haan G."/>
            <person name="DeGray S."/>
            <person name="DeMaso C."/>
            <person name="Dhargay N."/>
            <person name="Dooley K."/>
            <person name="Dooley E."/>
            <person name="Doricent M."/>
            <person name="Dorje P."/>
            <person name="Dorjee K."/>
            <person name="Dupes A."/>
            <person name="Elong R."/>
            <person name="Falk J."/>
            <person name="Farina A."/>
            <person name="Faro S."/>
            <person name="Ferguson D."/>
            <person name="Fisher S."/>
            <person name="Foley C.D."/>
            <person name="Franke A."/>
            <person name="Friedrich D."/>
            <person name="Gadbois L."/>
            <person name="Gearin G."/>
            <person name="Gearin C.R."/>
            <person name="Giannoukos G."/>
            <person name="Goode T."/>
            <person name="Graham J."/>
            <person name="Grandbois E."/>
            <person name="Grewal S."/>
            <person name="Gyaltsen K."/>
            <person name="Hafez N."/>
            <person name="Hagos B."/>
            <person name="Hall J."/>
            <person name="Henson C."/>
            <person name="Hollinger A."/>
            <person name="Honan T."/>
            <person name="Huard M.D."/>
            <person name="Hughes L."/>
            <person name="Hurhula B."/>
            <person name="Husby M.E."/>
            <person name="Kamat A."/>
            <person name="Kanga B."/>
            <person name="Kashin S."/>
            <person name="Khazanovich D."/>
            <person name="Kisner P."/>
            <person name="Lance K."/>
            <person name="Lara M."/>
            <person name="Lee W."/>
            <person name="Lennon N."/>
            <person name="Letendre F."/>
            <person name="LeVine R."/>
            <person name="Lipovsky A."/>
            <person name="Liu X."/>
            <person name="Liu J."/>
            <person name="Liu S."/>
            <person name="Lokyitsang T."/>
            <person name="Lokyitsang Y."/>
            <person name="Lubonja R."/>
            <person name="Lui A."/>
            <person name="MacDonald P."/>
            <person name="Magnisalis V."/>
            <person name="Maru K."/>
            <person name="Matthews C."/>
            <person name="McCusker W."/>
            <person name="McDonough S."/>
            <person name="Mehta T."/>
            <person name="Meldrim J."/>
            <person name="Meneus L."/>
            <person name="Mihai O."/>
            <person name="Mihalev A."/>
            <person name="Mihova T."/>
            <person name="Mittelman R."/>
            <person name="Mlenga V."/>
            <person name="Montmayeur A."/>
            <person name="Mulrain L."/>
            <person name="Navidi A."/>
            <person name="Naylor J."/>
            <person name="Negash T."/>
            <person name="Nguyen T."/>
            <person name="Nguyen N."/>
            <person name="Nicol R."/>
            <person name="Norbu C."/>
            <person name="Norbu N."/>
            <person name="Novod N."/>
            <person name="O'Neill B."/>
            <person name="Osman S."/>
            <person name="Markiewicz E."/>
            <person name="Oyono O.L."/>
            <person name="Patti C."/>
            <person name="Phunkhang P."/>
            <person name="Pierre F."/>
            <person name="Priest M."/>
            <person name="Raghuraman S."/>
            <person name="Rege F."/>
            <person name="Reyes R."/>
            <person name="Rise C."/>
            <person name="Rogov P."/>
            <person name="Ross K."/>
            <person name="Ryan E."/>
            <person name="Settipalli S."/>
            <person name="Shea T."/>
            <person name="Sherpa N."/>
            <person name="Shi L."/>
            <person name="Shih D."/>
            <person name="Sparrow T."/>
            <person name="Spaulding J."/>
            <person name="Stalker J."/>
            <person name="Stange-Thomann N."/>
            <person name="Stavropoulos S."/>
            <person name="Stone C."/>
            <person name="Strader C."/>
            <person name="Tesfaye S."/>
            <person name="Thomson T."/>
            <person name="Thoulutsang Y."/>
            <person name="Thoulutsang D."/>
            <person name="Topham K."/>
            <person name="Topping I."/>
            <person name="Tsamla T."/>
            <person name="Vassiliev H."/>
            <person name="Vo A."/>
            <person name="Wangchuk T."/>
            <person name="Wangdi T."/>
            <person name="Weiand M."/>
            <person name="Wilkinson J."/>
            <person name="Wilson A."/>
            <person name="Yadav S."/>
            <person name="Young G."/>
            <person name="Yu Q."/>
            <person name="Zembek L."/>
            <person name="Zhong D."/>
            <person name="Zimmer A."/>
            <person name="Zwirko Z."/>
            <person name="Jaffe D.B."/>
            <person name="Alvarez P."/>
            <person name="Brockman W."/>
            <person name="Butler J."/>
            <person name="Chin C."/>
            <person name="Gnerre S."/>
            <person name="Grabherr M."/>
            <person name="Kleber M."/>
            <person name="Mauceli E."/>
            <person name="MacCallum I."/>
        </authorList>
    </citation>
    <scope>NUCLEOTIDE SEQUENCE [LARGE SCALE GENOMIC DNA]</scope>
    <source>
        <strain evidence="9">white501</strain>
    </source>
</reference>
<organism evidence="8 9">
    <name type="scientific">Drosophila simulans</name>
    <name type="common">Fruit fly</name>
    <dbReference type="NCBI Taxonomy" id="7240"/>
    <lineage>
        <taxon>Eukaryota</taxon>
        <taxon>Metazoa</taxon>
        <taxon>Ecdysozoa</taxon>
        <taxon>Arthropoda</taxon>
        <taxon>Hexapoda</taxon>
        <taxon>Insecta</taxon>
        <taxon>Pterygota</taxon>
        <taxon>Neoptera</taxon>
        <taxon>Endopterygota</taxon>
        <taxon>Diptera</taxon>
        <taxon>Brachycera</taxon>
        <taxon>Muscomorpha</taxon>
        <taxon>Ephydroidea</taxon>
        <taxon>Drosophilidae</taxon>
        <taxon>Drosophila</taxon>
        <taxon>Sophophora</taxon>
    </lineage>
</organism>
<keyword evidence="5" id="KW-0325">Glycoprotein</keyword>
<feature type="chain" id="PRO_5005123375" description="Carboxylic ester hydrolase" evidence="6">
    <location>
        <begin position="22"/>
        <end position="536"/>
    </location>
</feature>
<protein>
    <recommendedName>
        <fullName evidence="6">Carboxylic ester hydrolase</fullName>
        <ecNumber evidence="6">3.1.1.-</ecNumber>
    </recommendedName>
</protein>
<dbReference type="SMR" id="B4Q7U2"/>
<keyword evidence="4" id="KW-1015">Disulfide bond</keyword>
<dbReference type="EMBL" id="CM000361">
    <property type="protein sequence ID" value="EDX04374.1"/>
    <property type="molecule type" value="Genomic_DNA"/>
</dbReference>
<comment type="similarity">
    <text evidence="1 6">Belongs to the type-B carboxylesterase/lipase family.</text>
</comment>
<name>B4Q7U2_DROSI</name>
<accession>B4Q7U2</accession>
<evidence type="ECO:0000256" key="5">
    <source>
        <dbReference type="ARBA" id="ARBA00023180"/>
    </source>
</evidence>
<keyword evidence="2" id="KW-0719">Serine esterase</keyword>
<dbReference type="GO" id="GO:0052689">
    <property type="term" value="F:carboxylic ester hydrolase activity"/>
    <property type="evidence" value="ECO:0007669"/>
    <property type="project" value="UniProtKB-KW"/>
</dbReference>
<dbReference type="OrthoDB" id="6846267at2759"/>
<keyword evidence="9" id="KW-1185">Reference proteome</keyword>
<evidence type="ECO:0000313" key="8">
    <source>
        <dbReference type="EMBL" id="EDX04374.1"/>
    </source>
</evidence>
<dbReference type="OMA" id="DGIIGHG"/>
<dbReference type="AlphaFoldDB" id="B4Q7U2"/>
<feature type="signal peptide" evidence="6">
    <location>
        <begin position="1"/>
        <end position="21"/>
    </location>
</feature>
<feature type="domain" description="Carboxylesterase type B" evidence="7">
    <location>
        <begin position="338"/>
        <end position="480"/>
    </location>
</feature>
<dbReference type="EC" id="3.1.1.-" evidence="6"/>
<dbReference type="InterPro" id="IPR029058">
    <property type="entry name" value="AB_hydrolase_fold"/>
</dbReference>
<proteinExistence type="inferred from homology"/>